<evidence type="ECO:0000313" key="2">
    <source>
        <dbReference type="Proteomes" id="UP000052023"/>
    </source>
</evidence>
<accession>A0A0R3NHD0</accession>
<gene>
    <name evidence="1" type="ORF">CQ13_38305</name>
</gene>
<organism evidence="1 2">
    <name type="scientific">Bradyrhizobium retamae</name>
    <dbReference type="NCBI Taxonomy" id="1300035"/>
    <lineage>
        <taxon>Bacteria</taxon>
        <taxon>Pseudomonadati</taxon>
        <taxon>Pseudomonadota</taxon>
        <taxon>Alphaproteobacteria</taxon>
        <taxon>Hyphomicrobiales</taxon>
        <taxon>Nitrobacteraceae</taxon>
        <taxon>Bradyrhizobium</taxon>
    </lineage>
</organism>
<comment type="caution">
    <text evidence="1">The sequence shown here is derived from an EMBL/GenBank/DDBJ whole genome shotgun (WGS) entry which is preliminary data.</text>
</comment>
<sequence length="63" mass="6654">MEASHVLRDECAGDAPAGAVRFPLSRETTIGEIDQLLRALSGIVARLRAGRSQSCGQCPSNQS</sequence>
<dbReference type="OrthoDB" id="9804366at2"/>
<evidence type="ECO:0000313" key="1">
    <source>
        <dbReference type="EMBL" id="KRR29637.1"/>
    </source>
</evidence>
<dbReference type="Gene3D" id="3.90.1150.10">
    <property type="entry name" value="Aspartate Aminotransferase, domain 1"/>
    <property type="match status" value="1"/>
</dbReference>
<dbReference type="AlphaFoldDB" id="A0A0R3NHD0"/>
<dbReference type="InterPro" id="IPR015422">
    <property type="entry name" value="PyrdxlP-dep_Trfase_small"/>
</dbReference>
<dbReference type="EMBL" id="LLYA01000016">
    <property type="protein sequence ID" value="KRR29637.1"/>
    <property type="molecule type" value="Genomic_DNA"/>
</dbReference>
<dbReference type="RefSeq" id="WP_057841888.1">
    <property type="nucleotide sequence ID" value="NZ_LLYA01000016.1"/>
</dbReference>
<name>A0A0R3NHD0_9BRAD</name>
<dbReference type="Proteomes" id="UP000052023">
    <property type="component" value="Unassembled WGS sequence"/>
</dbReference>
<proteinExistence type="predicted"/>
<reference evidence="1 2" key="1">
    <citation type="submission" date="2014-03" db="EMBL/GenBank/DDBJ databases">
        <title>Bradyrhizobium valentinum sp. nov., isolated from effective nodules of Lupinus mariae-josephae, a lupine endemic of basic-lime soils in Eastern Spain.</title>
        <authorList>
            <person name="Duran D."/>
            <person name="Rey L."/>
            <person name="Navarro A."/>
            <person name="Busquets A."/>
            <person name="Imperial J."/>
            <person name="Ruiz-Argueso T."/>
        </authorList>
    </citation>
    <scope>NUCLEOTIDE SEQUENCE [LARGE SCALE GENOMIC DNA]</scope>
    <source>
        <strain evidence="1 2">Ro19</strain>
    </source>
</reference>
<protein>
    <submittedName>
        <fullName evidence="1">Uncharacterized protein</fullName>
    </submittedName>
</protein>
<keyword evidence="2" id="KW-1185">Reference proteome</keyword>